<evidence type="ECO:0000313" key="4">
    <source>
        <dbReference type="Proteomes" id="UP000837857"/>
    </source>
</evidence>
<evidence type="ECO:0000313" key="3">
    <source>
        <dbReference type="EMBL" id="CAH2056955.1"/>
    </source>
</evidence>
<dbReference type="EMBL" id="OW152836">
    <property type="protein sequence ID" value="CAH2056955.1"/>
    <property type="molecule type" value="Genomic_DNA"/>
</dbReference>
<feature type="signal peptide" evidence="2">
    <location>
        <begin position="1"/>
        <end position="16"/>
    </location>
</feature>
<proteinExistence type="predicted"/>
<name>A0ABN8IIW9_9NEOP</name>
<feature type="chain" id="PRO_5046928192" evidence="2">
    <location>
        <begin position="17"/>
        <end position="243"/>
    </location>
</feature>
<organism evidence="3 4">
    <name type="scientific">Iphiclides podalirius</name>
    <name type="common">scarce swallowtail</name>
    <dbReference type="NCBI Taxonomy" id="110791"/>
    <lineage>
        <taxon>Eukaryota</taxon>
        <taxon>Metazoa</taxon>
        <taxon>Ecdysozoa</taxon>
        <taxon>Arthropoda</taxon>
        <taxon>Hexapoda</taxon>
        <taxon>Insecta</taxon>
        <taxon>Pterygota</taxon>
        <taxon>Neoptera</taxon>
        <taxon>Endopterygota</taxon>
        <taxon>Lepidoptera</taxon>
        <taxon>Glossata</taxon>
        <taxon>Ditrysia</taxon>
        <taxon>Papilionoidea</taxon>
        <taxon>Papilionidae</taxon>
        <taxon>Papilioninae</taxon>
        <taxon>Iphiclides</taxon>
    </lineage>
</organism>
<feature type="compositionally biased region" description="Basic and acidic residues" evidence="1">
    <location>
        <begin position="187"/>
        <end position="208"/>
    </location>
</feature>
<accession>A0ABN8IIW9</accession>
<feature type="non-terminal residue" evidence="3">
    <location>
        <position position="243"/>
    </location>
</feature>
<evidence type="ECO:0000256" key="1">
    <source>
        <dbReference type="SAM" id="MobiDB-lite"/>
    </source>
</evidence>
<keyword evidence="4" id="KW-1185">Reference proteome</keyword>
<protein>
    <submittedName>
        <fullName evidence="3">Uncharacterized protein</fullName>
    </submittedName>
</protein>
<gene>
    <name evidence="3" type="ORF">IPOD504_LOCUS9889</name>
</gene>
<feature type="compositionally biased region" description="Basic and acidic residues" evidence="1">
    <location>
        <begin position="74"/>
        <end position="90"/>
    </location>
</feature>
<evidence type="ECO:0000256" key="2">
    <source>
        <dbReference type="SAM" id="SignalP"/>
    </source>
</evidence>
<keyword evidence="2" id="KW-0732">Signal</keyword>
<feature type="region of interest" description="Disordered" evidence="1">
    <location>
        <begin position="57"/>
        <end position="90"/>
    </location>
</feature>
<reference evidence="3" key="1">
    <citation type="submission" date="2022-03" db="EMBL/GenBank/DDBJ databases">
        <authorList>
            <person name="Martin H S."/>
        </authorList>
    </citation>
    <scope>NUCLEOTIDE SEQUENCE</scope>
</reference>
<sequence length="243" mass="27903">MLPKLFMFVHIVTVSARNVYYEQSYSAHVQSVPSYRDGRIDQRVSTDWNDCDAVFDESGSRQREVPSDNGYRIQDQRNNKGRRVDANTKGIQRTEHVSDVITNEQYAVDVKYIERLLKTNRRPDTVIFHGNVNYDRQPFTNERRPEDNVVYSTGSRQEPVGTPENQELPNRSETRPLQSSNSNTSIDHNKGTNKYNKEETSDKNRGEETTTLEVDLEDRVAFTGDACATGYAKIQGKCVKEQK</sequence>
<feature type="region of interest" description="Disordered" evidence="1">
    <location>
        <begin position="135"/>
        <end position="212"/>
    </location>
</feature>
<dbReference type="Proteomes" id="UP000837857">
    <property type="component" value="Chromosome 24"/>
</dbReference>
<feature type="compositionally biased region" description="Polar residues" evidence="1">
    <location>
        <begin position="163"/>
        <end position="186"/>
    </location>
</feature>